<dbReference type="OrthoDB" id="5873584at2759"/>
<evidence type="ECO:0000313" key="2">
    <source>
        <dbReference type="EMBL" id="CAI5453413.1"/>
    </source>
</evidence>
<evidence type="ECO:0000256" key="1">
    <source>
        <dbReference type="SAM" id="MobiDB-lite"/>
    </source>
</evidence>
<keyword evidence="3" id="KW-1185">Reference proteome</keyword>
<dbReference type="EMBL" id="CANHGI010000005">
    <property type="protein sequence ID" value="CAI5453413.1"/>
    <property type="molecule type" value="Genomic_DNA"/>
</dbReference>
<dbReference type="PANTHER" id="PTHR38633:SF6">
    <property type="entry name" value="UTERINE LUMIN EXPRESSED_LOCAILIZED"/>
    <property type="match status" value="1"/>
</dbReference>
<feature type="compositionally biased region" description="Low complexity" evidence="1">
    <location>
        <begin position="211"/>
        <end position="289"/>
    </location>
</feature>
<name>A0A9P1N6Y4_9PELO</name>
<evidence type="ECO:0000313" key="3">
    <source>
        <dbReference type="Proteomes" id="UP001152747"/>
    </source>
</evidence>
<reference evidence="2" key="1">
    <citation type="submission" date="2022-11" db="EMBL/GenBank/DDBJ databases">
        <authorList>
            <person name="Kikuchi T."/>
        </authorList>
    </citation>
    <scope>NUCLEOTIDE SEQUENCE</scope>
    <source>
        <strain evidence="2">PS1010</strain>
    </source>
</reference>
<dbReference type="PANTHER" id="PTHR38633">
    <property type="entry name" value="PROTEIN CBG15573-RELATED"/>
    <property type="match status" value="1"/>
</dbReference>
<protein>
    <submittedName>
        <fullName evidence="2">Uncharacterized protein</fullName>
    </submittedName>
</protein>
<gene>
    <name evidence="2" type="ORF">CAMP_LOCUS16050</name>
</gene>
<feature type="region of interest" description="Disordered" evidence="1">
    <location>
        <begin position="200"/>
        <end position="306"/>
    </location>
</feature>
<dbReference type="AlphaFoldDB" id="A0A9P1N6Y4"/>
<sequence>MFVLSVLVATVAASYPPTNTGGSNYPAPPQLPPVYPYPYPYPPPYHGGWDHDHDYDNHHRNPCGNIAFYLPSHPGVLNEAFYTPTVRYIRSGRGRIQALLACDANGQTVNGLFAKYNSSSELKQSYLLSFGTTAGATLTCQRNRTYTGSALVNSPPGYSKNVSVFEVACLRLDKTFLGFGANSAIENLESDLAAEYNTAGSRKKREAGESATEASTVAATEAPTAAPTQAATEAATQAATEAATEAATQAATEAATQAATEAATQAATEAATQAATEAATQAATTAAPASNSSSPLGGLGDVFGGL</sequence>
<accession>A0A9P1N6Y4</accession>
<dbReference type="Proteomes" id="UP001152747">
    <property type="component" value="Unassembled WGS sequence"/>
</dbReference>
<proteinExistence type="predicted"/>
<comment type="caution">
    <text evidence="2">The sequence shown here is derived from an EMBL/GenBank/DDBJ whole genome shotgun (WGS) entry which is preliminary data.</text>
</comment>
<organism evidence="2 3">
    <name type="scientific">Caenorhabditis angaria</name>
    <dbReference type="NCBI Taxonomy" id="860376"/>
    <lineage>
        <taxon>Eukaryota</taxon>
        <taxon>Metazoa</taxon>
        <taxon>Ecdysozoa</taxon>
        <taxon>Nematoda</taxon>
        <taxon>Chromadorea</taxon>
        <taxon>Rhabditida</taxon>
        <taxon>Rhabditina</taxon>
        <taxon>Rhabditomorpha</taxon>
        <taxon>Rhabditoidea</taxon>
        <taxon>Rhabditidae</taxon>
        <taxon>Peloderinae</taxon>
        <taxon>Caenorhabditis</taxon>
    </lineage>
</organism>
<feature type="compositionally biased region" description="Gly residues" evidence="1">
    <location>
        <begin position="297"/>
        <end position="306"/>
    </location>
</feature>